<feature type="transmembrane region" description="Helical" evidence="10">
    <location>
        <begin position="113"/>
        <end position="135"/>
    </location>
</feature>
<keyword evidence="6 10" id="KW-1133">Transmembrane helix</keyword>
<keyword evidence="9 10" id="KW-0807">Transducer</keyword>
<protein>
    <recommendedName>
        <fullName evidence="10">Odorant receptor</fullName>
    </recommendedName>
</protein>
<accession>A0A0M4JMH3</accession>
<evidence type="ECO:0000256" key="2">
    <source>
        <dbReference type="ARBA" id="ARBA00022475"/>
    </source>
</evidence>
<feature type="transmembrane region" description="Helical" evidence="10">
    <location>
        <begin position="86"/>
        <end position="107"/>
    </location>
</feature>
<comment type="caution">
    <text evidence="10">Lacks conserved residue(s) required for the propagation of feature annotation.</text>
</comment>
<proteinExistence type="evidence at transcript level"/>
<evidence type="ECO:0000256" key="8">
    <source>
        <dbReference type="ARBA" id="ARBA00023170"/>
    </source>
</evidence>
<evidence type="ECO:0000256" key="3">
    <source>
        <dbReference type="ARBA" id="ARBA00022606"/>
    </source>
</evidence>
<evidence type="ECO:0000256" key="7">
    <source>
        <dbReference type="ARBA" id="ARBA00023136"/>
    </source>
</evidence>
<keyword evidence="2" id="KW-1003">Cell membrane</keyword>
<evidence type="ECO:0000256" key="5">
    <source>
        <dbReference type="ARBA" id="ARBA00022725"/>
    </source>
</evidence>
<sequence>MSRAYIAHVGNSLTESFSPKLLRKRTVLFFLSLRSRGRALEMPEQKVQLQRGARICDVLRHNVLLLVATGAWPPTTRRWWRPLYPLYTASIYFSMLATIAMGFQFAYQSWGDWDSIMLTFVNTFTLIGGAVKLAHFSSHVDAYRRLVTALRDVIGTQWAHCERDAALMAAFAGSHRKALWLTWAPVVYLNILGPVWFMMPVVAWASGAPGRQFPFANVRGVLKTNFPLYVAVYFVQCHSVFYWNFLSFGLDIFFVTCMIYVSAQLHILGKRLSNVGRGPNVDQNGIVDEKQTKLQQFGQKPYKSLEVDRESNEMYAELVDCVKAHQHILSFVAVLQGVMSPVAMAQFVCSATAACITPFQATFNPEGNSIFKCLMYLPMPAFQIYIYCWGGHEIIDEGAALSASAYSCAWMGAPRRVTSAMHVLMCRAQKPLTLTAGKLYPVNRDTFVSLINGSYSFYALLRQMRGH</sequence>
<evidence type="ECO:0000256" key="10">
    <source>
        <dbReference type="RuleBase" id="RU351113"/>
    </source>
</evidence>
<evidence type="ECO:0000313" key="11">
    <source>
        <dbReference type="EMBL" id="ALD51411.1"/>
    </source>
</evidence>
<reference evidence="11" key="2">
    <citation type="submission" date="2015-02" db="EMBL/GenBank/DDBJ databases">
        <authorList>
            <person name="Torres C."/>
        </authorList>
    </citation>
    <scope>NUCLEOTIDE SEQUENCE</scope>
</reference>
<dbReference type="AlphaFoldDB" id="A0A0M4JMH3"/>
<evidence type="ECO:0000256" key="6">
    <source>
        <dbReference type="ARBA" id="ARBA00022989"/>
    </source>
</evidence>
<keyword evidence="8 10" id="KW-0675">Receptor</keyword>
<dbReference type="PANTHER" id="PTHR21137:SF3">
    <property type="entry name" value="ODORANT RECEPTOR 30A-RELATED"/>
    <property type="match status" value="1"/>
</dbReference>
<feature type="transmembrane region" description="Helical" evidence="10">
    <location>
        <begin position="241"/>
        <end position="261"/>
    </location>
</feature>
<name>A0A0M4JMH3_LOCMI</name>
<dbReference type="EMBL" id="KP843275">
    <property type="protein sequence ID" value="ALD51411.1"/>
    <property type="molecule type" value="mRNA"/>
</dbReference>
<reference evidence="11" key="1">
    <citation type="journal article" date="2015" name="Cell. Mol. Life Sci.">
        <title>Identification and functional analysis of olfactory receptor family reveal unusual characteristics of the olfactory system in the migratory locust.</title>
        <authorList>
            <person name="Wang Z."/>
            <person name="Yang P."/>
            <person name="Chen D."/>
            <person name="Jiang F."/>
            <person name="Li Y."/>
            <person name="Wang X."/>
            <person name="Kang L."/>
        </authorList>
    </citation>
    <scope>NUCLEOTIDE SEQUENCE</scope>
</reference>
<dbReference type="PANTHER" id="PTHR21137">
    <property type="entry name" value="ODORANT RECEPTOR"/>
    <property type="match status" value="1"/>
</dbReference>
<keyword evidence="4 10" id="KW-0812">Transmembrane</keyword>
<evidence type="ECO:0000256" key="4">
    <source>
        <dbReference type="ARBA" id="ARBA00022692"/>
    </source>
</evidence>
<dbReference type="InterPro" id="IPR004117">
    <property type="entry name" value="7tm6_olfct_rcpt"/>
</dbReference>
<keyword evidence="5 10" id="KW-0552">Olfaction</keyword>
<dbReference type="GO" id="GO:0005886">
    <property type="term" value="C:plasma membrane"/>
    <property type="evidence" value="ECO:0007669"/>
    <property type="project" value="UniProtKB-SubCell"/>
</dbReference>
<organism evidence="11">
    <name type="scientific">Locusta migratoria</name>
    <name type="common">Migratory locust</name>
    <dbReference type="NCBI Taxonomy" id="7004"/>
    <lineage>
        <taxon>Eukaryota</taxon>
        <taxon>Metazoa</taxon>
        <taxon>Ecdysozoa</taxon>
        <taxon>Arthropoda</taxon>
        <taxon>Hexapoda</taxon>
        <taxon>Insecta</taxon>
        <taxon>Pterygota</taxon>
        <taxon>Neoptera</taxon>
        <taxon>Polyneoptera</taxon>
        <taxon>Orthoptera</taxon>
        <taxon>Caelifera</taxon>
        <taxon>Acrididea</taxon>
        <taxon>Acridomorpha</taxon>
        <taxon>Acridoidea</taxon>
        <taxon>Acrididae</taxon>
        <taxon>Oedipodinae</taxon>
        <taxon>Locusta</taxon>
    </lineage>
</organism>
<dbReference type="GO" id="GO:0004984">
    <property type="term" value="F:olfactory receptor activity"/>
    <property type="evidence" value="ECO:0007669"/>
    <property type="project" value="InterPro"/>
</dbReference>
<comment type="similarity">
    <text evidence="10">Belongs to the insect chemoreceptor superfamily. Heteromeric odorant receptor channel (TC 1.A.69) family.</text>
</comment>
<evidence type="ECO:0000256" key="1">
    <source>
        <dbReference type="ARBA" id="ARBA00004651"/>
    </source>
</evidence>
<dbReference type="Pfam" id="PF02949">
    <property type="entry name" value="7tm_6"/>
    <property type="match status" value="1"/>
</dbReference>
<feature type="transmembrane region" description="Helical" evidence="10">
    <location>
        <begin position="178"/>
        <end position="199"/>
    </location>
</feature>
<keyword evidence="3 10" id="KW-0716">Sensory transduction</keyword>
<comment type="subcellular location">
    <subcellularLocation>
        <location evidence="1 10">Cell membrane</location>
        <topology evidence="1 10">Multi-pass membrane protein</topology>
    </subcellularLocation>
</comment>
<evidence type="ECO:0000256" key="9">
    <source>
        <dbReference type="ARBA" id="ARBA00023224"/>
    </source>
</evidence>
<keyword evidence="7 10" id="KW-0472">Membrane</keyword>
<dbReference type="GO" id="GO:0005549">
    <property type="term" value="F:odorant binding"/>
    <property type="evidence" value="ECO:0007669"/>
    <property type="project" value="InterPro"/>
</dbReference>
<dbReference type="GO" id="GO:0007165">
    <property type="term" value="P:signal transduction"/>
    <property type="evidence" value="ECO:0007669"/>
    <property type="project" value="UniProtKB-KW"/>
</dbReference>